<comment type="caution">
    <text evidence="2">The sequence shown here is derived from an EMBL/GenBank/DDBJ whole genome shotgun (WGS) entry which is preliminary data.</text>
</comment>
<evidence type="ECO:0000313" key="3">
    <source>
        <dbReference type="Proteomes" id="UP001148018"/>
    </source>
</evidence>
<dbReference type="Proteomes" id="UP001148018">
    <property type="component" value="Unassembled WGS sequence"/>
</dbReference>
<protein>
    <submittedName>
        <fullName evidence="2">Uncharacterized protein</fullName>
    </submittedName>
</protein>
<proteinExistence type="predicted"/>
<reference evidence="2" key="1">
    <citation type="submission" date="2022-07" db="EMBL/GenBank/DDBJ databases">
        <title>Chromosome-level genome of Muraenolepis orangiensis.</title>
        <authorList>
            <person name="Kim J."/>
        </authorList>
    </citation>
    <scope>NUCLEOTIDE SEQUENCE</scope>
    <source>
        <strain evidence="2">KU_S4_2022</strain>
        <tissue evidence="2">Muscle</tissue>
    </source>
</reference>
<accession>A0A9Q0DFS4</accession>
<organism evidence="2 3">
    <name type="scientific">Muraenolepis orangiensis</name>
    <name type="common">Patagonian moray cod</name>
    <dbReference type="NCBI Taxonomy" id="630683"/>
    <lineage>
        <taxon>Eukaryota</taxon>
        <taxon>Metazoa</taxon>
        <taxon>Chordata</taxon>
        <taxon>Craniata</taxon>
        <taxon>Vertebrata</taxon>
        <taxon>Euteleostomi</taxon>
        <taxon>Actinopterygii</taxon>
        <taxon>Neopterygii</taxon>
        <taxon>Teleostei</taxon>
        <taxon>Neoteleostei</taxon>
        <taxon>Acanthomorphata</taxon>
        <taxon>Zeiogadaria</taxon>
        <taxon>Gadariae</taxon>
        <taxon>Gadiformes</taxon>
        <taxon>Muraenolepidoidei</taxon>
        <taxon>Muraenolepididae</taxon>
        <taxon>Muraenolepis</taxon>
    </lineage>
</organism>
<evidence type="ECO:0000256" key="1">
    <source>
        <dbReference type="SAM" id="MobiDB-lite"/>
    </source>
</evidence>
<name>A0A9Q0DFS4_9TELE</name>
<evidence type="ECO:0000313" key="2">
    <source>
        <dbReference type="EMBL" id="KAJ3586728.1"/>
    </source>
</evidence>
<sequence>MWRGGRVQEQCGHQWRRSPEALTAPGLVPRMDTVVERQAHEAASSADEAGRSGAPAERRYCGAQLAELVVVSIRGWAGGGHGLSRGPKGHRPRQRWLLVFGSSTAADGLHQANVQDGIPAAMCPYRNHTTTPPPHPLQISPHCSHSRGTRTQPSGKPRAHHLARCVRVYQEGTPVLCACLVVFSQ</sequence>
<dbReference type="EMBL" id="JANIIK010000117">
    <property type="protein sequence ID" value="KAJ3586728.1"/>
    <property type="molecule type" value="Genomic_DNA"/>
</dbReference>
<gene>
    <name evidence="2" type="ORF">NHX12_013122</name>
</gene>
<dbReference type="AlphaFoldDB" id="A0A9Q0DFS4"/>
<feature type="region of interest" description="Disordered" evidence="1">
    <location>
        <begin position="1"/>
        <end position="26"/>
    </location>
</feature>
<keyword evidence="3" id="KW-1185">Reference proteome</keyword>